<dbReference type="RefSeq" id="WP_203902953.1">
    <property type="nucleotide sequence ID" value="NZ_BOPF01000028.1"/>
</dbReference>
<evidence type="ECO:0000256" key="1">
    <source>
        <dbReference type="SAM" id="MobiDB-lite"/>
    </source>
</evidence>
<protein>
    <submittedName>
        <fullName evidence="3">Glycosyl transferase family 1</fullName>
    </submittedName>
</protein>
<reference evidence="3" key="1">
    <citation type="submission" date="2021-01" db="EMBL/GenBank/DDBJ databases">
        <title>Whole genome shotgun sequence of Virgisporangium aliadipatigenens NBRC 105644.</title>
        <authorList>
            <person name="Komaki H."/>
            <person name="Tamura T."/>
        </authorList>
    </citation>
    <scope>NUCLEOTIDE SEQUENCE</scope>
    <source>
        <strain evidence="3">NBRC 105644</strain>
    </source>
</reference>
<feature type="domain" description="BioF2-like acetyltransferase" evidence="2">
    <location>
        <begin position="178"/>
        <end position="322"/>
    </location>
</feature>
<feature type="region of interest" description="Disordered" evidence="1">
    <location>
        <begin position="379"/>
        <end position="401"/>
    </location>
</feature>
<sequence>MSVIQRTTTGFTTKVIRDTDAFAALREEWIVLFGRCARATPFQSHAWLLSWWQVYGRPGALRVVTVRRDGQLVGAAPLYRTRRGGCAVLVPIGGALSDFADLLLDDACAPEAAEAMTTALLALRDWQVIDLHETRPRAMAGGVFATSWRGGARGIAASVCLELPSSPMDALVKELPAHTRKTVKRRVNQIAKLGVDVRPAPADESTRAVADLLRLHEAQWQGRGVNPEHLRPEFARHLSGALEGMVRAGEAAVLEYRIDGRHVVSNLVLIGPDLVGGYLFGALPELREKLDVTTLLIGSTLPFAHERGRPVMSMLRGAEPHKYRWRPAESQNLRLLFSRPRSPRAAVYVALVATKRRAVLYAKAKAPWVRQARDRVRALLSRRAKPSVPTQPGPPAEEKAP</sequence>
<accession>A0A8J4DTX5</accession>
<comment type="caution">
    <text evidence="3">The sequence shown here is derived from an EMBL/GenBank/DDBJ whole genome shotgun (WGS) entry which is preliminary data.</text>
</comment>
<dbReference type="InterPro" id="IPR016181">
    <property type="entry name" value="Acyl_CoA_acyltransferase"/>
</dbReference>
<gene>
    <name evidence="3" type="ORF">Val02_63690</name>
</gene>
<dbReference type="Proteomes" id="UP000619260">
    <property type="component" value="Unassembled WGS sequence"/>
</dbReference>
<proteinExistence type="predicted"/>
<dbReference type="SUPFAM" id="SSF55729">
    <property type="entry name" value="Acyl-CoA N-acyltransferases (Nat)"/>
    <property type="match status" value="2"/>
</dbReference>
<keyword evidence="3" id="KW-0808">Transferase</keyword>
<dbReference type="Gene3D" id="3.40.630.30">
    <property type="match status" value="1"/>
</dbReference>
<organism evidence="3 4">
    <name type="scientific">Virgisporangium aliadipatigenens</name>
    <dbReference type="NCBI Taxonomy" id="741659"/>
    <lineage>
        <taxon>Bacteria</taxon>
        <taxon>Bacillati</taxon>
        <taxon>Actinomycetota</taxon>
        <taxon>Actinomycetes</taxon>
        <taxon>Micromonosporales</taxon>
        <taxon>Micromonosporaceae</taxon>
        <taxon>Virgisporangium</taxon>
    </lineage>
</organism>
<dbReference type="Pfam" id="PF13480">
    <property type="entry name" value="Acetyltransf_6"/>
    <property type="match status" value="1"/>
</dbReference>
<dbReference type="AlphaFoldDB" id="A0A8J4DTX5"/>
<dbReference type="InterPro" id="IPR038740">
    <property type="entry name" value="BioF2-like_GNAT_dom"/>
</dbReference>
<keyword evidence="4" id="KW-1185">Reference proteome</keyword>
<evidence type="ECO:0000313" key="3">
    <source>
        <dbReference type="EMBL" id="GIJ49483.1"/>
    </source>
</evidence>
<dbReference type="GO" id="GO:0016740">
    <property type="term" value="F:transferase activity"/>
    <property type="evidence" value="ECO:0007669"/>
    <property type="project" value="UniProtKB-KW"/>
</dbReference>
<evidence type="ECO:0000259" key="2">
    <source>
        <dbReference type="Pfam" id="PF13480"/>
    </source>
</evidence>
<evidence type="ECO:0000313" key="4">
    <source>
        <dbReference type="Proteomes" id="UP000619260"/>
    </source>
</evidence>
<dbReference type="EMBL" id="BOPF01000028">
    <property type="protein sequence ID" value="GIJ49483.1"/>
    <property type="molecule type" value="Genomic_DNA"/>
</dbReference>
<name>A0A8J4DTX5_9ACTN</name>